<dbReference type="SUPFAM" id="SSF48371">
    <property type="entry name" value="ARM repeat"/>
    <property type="match status" value="1"/>
</dbReference>
<comment type="caution">
    <text evidence="7">The sequence shown here is derived from an EMBL/GenBank/DDBJ whole genome shotgun (WGS) entry which is preliminary data.</text>
</comment>
<comment type="function">
    <text evidence="4">Component of the exocyst complex involved in the docking of exocytic vesicles with fusion sites on the plasma membrane.</text>
</comment>
<name>A0ABQ9CKJ5_9ROSI</name>
<feature type="region of interest" description="Disordered" evidence="5">
    <location>
        <begin position="459"/>
        <end position="503"/>
    </location>
</feature>
<accession>A0ABQ9CKJ5</accession>
<dbReference type="Pfam" id="PF15469">
    <property type="entry name" value="Sec5"/>
    <property type="match status" value="1"/>
</dbReference>
<gene>
    <name evidence="7" type="ORF">OIU77_019772</name>
</gene>
<comment type="subunit">
    <text evidence="4">Component of the exocyst complex.</text>
</comment>
<dbReference type="InterPro" id="IPR039481">
    <property type="entry name" value="EXOC2/Sec5_N_dom"/>
</dbReference>
<evidence type="ECO:0000259" key="6">
    <source>
        <dbReference type="Pfam" id="PF15469"/>
    </source>
</evidence>
<dbReference type="InterPro" id="IPR029175">
    <property type="entry name" value="EXOC2/Sec5"/>
</dbReference>
<dbReference type="PANTHER" id="PTHR13043:SF1">
    <property type="entry name" value="EXOCYST COMPLEX COMPONENT 2"/>
    <property type="match status" value="1"/>
</dbReference>
<evidence type="ECO:0000313" key="7">
    <source>
        <dbReference type="EMBL" id="KAJ6399090.1"/>
    </source>
</evidence>
<comment type="similarity">
    <text evidence="1 4">Belongs to the SEC5 family.</text>
</comment>
<dbReference type="PANTHER" id="PTHR13043">
    <property type="entry name" value="EXOCYST COMPLEX COMPONENT SEC5"/>
    <property type="match status" value="1"/>
</dbReference>
<evidence type="ECO:0000313" key="8">
    <source>
        <dbReference type="Proteomes" id="UP001141253"/>
    </source>
</evidence>
<evidence type="ECO:0000256" key="5">
    <source>
        <dbReference type="SAM" id="MobiDB-lite"/>
    </source>
</evidence>
<evidence type="ECO:0000256" key="1">
    <source>
        <dbReference type="ARBA" id="ARBA00010578"/>
    </source>
</evidence>
<evidence type="ECO:0000256" key="3">
    <source>
        <dbReference type="ARBA" id="ARBA00022483"/>
    </source>
</evidence>
<dbReference type="InterPro" id="IPR016024">
    <property type="entry name" value="ARM-type_fold"/>
</dbReference>
<feature type="compositionally biased region" description="Polar residues" evidence="5">
    <location>
        <begin position="487"/>
        <end position="497"/>
    </location>
</feature>
<proteinExistence type="inferred from homology"/>
<dbReference type="Proteomes" id="UP001141253">
    <property type="component" value="Chromosome 5"/>
</dbReference>
<evidence type="ECO:0000256" key="2">
    <source>
        <dbReference type="ARBA" id="ARBA00022448"/>
    </source>
</evidence>
<sequence>MCLTNSGFDGSEGCMLVSRLVPNLVHNTFRDLEESNILRSYTSDAIKEISKACQAFEVKESAPPTAVMALRTLQAGMTKIYILRLCSWMRTTAEEISKEETWIPVSILERKKSPYTISFLPLAFRSVIASAMDQISQMIQSLRSEAGKSEDMFSLLQEIEESVRLTFLNCFLDFAGHLEQIGSSAVDSHQQLLLVLSNIGYCKDELSYELFNKYKTIWLQSREKDEEDSDIQDLVMSFSGLEGKVLAQYTFAKTNLIRTAAMDYLLNSGVQWGAAPAVKGVRDAAVELLHTLVAVHSEVFACAKPLLDKLLGILVEGLIDTFLSLYDENKSKDLRSLDANGFCQLMLEASTIFLPLEYFETILNPYLTPDARESIKSLQGVLLEKATESVENPGHHRRSTLGSEDALADDRQQGMTVSPDDLIALAQQCSSELLQSELERTRINTACFVESIPLDSAPESAKAAYSYRGSMDSPRRNYMDSPGRNYRGSQAMGSPSYSRHKHR</sequence>
<keyword evidence="3 4" id="KW-0268">Exocytosis</keyword>
<reference evidence="7" key="1">
    <citation type="submission" date="2022-10" db="EMBL/GenBank/DDBJ databases">
        <authorList>
            <person name="Hyden B.L."/>
            <person name="Feng K."/>
            <person name="Yates T."/>
            <person name="Jawdy S."/>
            <person name="Smart L.B."/>
            <person name="Muchero W."/>
        </authorList>
    </citation>
    <scope>NUCLEOTIDE SEQUENCE</scope>
    <source>
        <tissue evidence="7">Shoot tip</tissue>
    </source>
</reference>
<protein>
    <recommendedName>
        <fullName evidence="4">Exocyst complex component SEC5</fullName>
    </recommendedName>
</protein>
<feature type="domain" description="Exocyst complex component EXOC2/Sec5 N-terminal" evidence="6">
    <location>
        <begin position="36"/>
        <end position="448"/>
    </location>
</feature>
<reference evidence="7" key="2">
    <citation type="journal article" date="2023" name="Int. J. Mol. Sci.">
        <title>De Novo Assembly and Annotation of 11 Diverse Shrub Willow (Salix) Genomes Reveals Novel Gene Organization in Sex-Linked Regions.</title>
        <authorList>
            <person name="Hyden B."/>
            <person name="Feng K."/>
            <person name="Yates T.B."/>
            <person name="Jawdy S."/>
            <person name="Cereghino C."/>
            <person name="Smart L.B."/>
            <person name="Muchero W."/>
        </authorList>
    </citation>
    <scope>NUCLEOTIDE SEQUENCE</scope>
    <source>
        <tissue evidence="7">Shoot tip</tissue>
    </source>
</reference>
<keyword evidence="4" id="KW-0653">Protein transport</keyword>
<keyword evidence="8" id="KW-1185">Reference proteome</keyword>
<evidence type="ECO:0000256" key="4">
    <source>
        <dbReference type="RuleBase" id="RU365069"/>
    </source>
</evidence>
<keyword evidence="2 4" id="KW-0813">Transport</keyword>
<dbReference type="EMBL" id="JAPFFI010000003">
    <property type="protein sequence ID" value="KAJ6399090.1"/>
    <property type="molecule type" value="Genomic_DNA"/>
</dbReference>
<feature type="region of interest" description="Disordered" evidence="5">
    <location>
        <begin position="387"/>
        <end position="406"/>
    </location>
</feature>
<organism evidence="7 8">
    <name type="scientific">Salix suchowensis</name>
    <dbReference type="NCBI Taxonomy" id="1278906"/>
    <lineage>
        <taxon>Eukaryota</taxon>
        <taxon>Viridiplantae</taxon>
        <taxon>Streptophyta</taxon>
        <taxon>Embryophyta</taxon>
        <taxon>Tracheophyta</taxon>
        <taxon>Spermatophyta</taxon>
        <taxon>Magnoliopsida</taxon>
        <taxon>eudicotyledons</taxon>
        <taxon>Gunneridae</taxon>
        <taxon>Pentapetalae</taxon>
        <taxon>rosids</taxon>
        <taxon>fabids</taxon>
        <taxon>Malpighiales</taxon>
        <taxon>Salicaceae</taxon>
        <taxon>Saliceae</taxon>
        <taxon>Salix</taxon>
    </lineage>
</organism>